<evidence type="ECO:0000313" key="2">
    <source>
        <dbReference type="Proteomes" id="UP000245771"/>
    </source>
</evidence>
<reference evidence="1 2" key="1">
    <citation type="journal article" date="2018" name="Mol. Biol. Evol.">
        <title>Broad Genomic Sampling Reveals a Smut Pathogenic Ancestry of the Fungal Clade Ustilaginomycotina.</title>
        <authorList>
            <person name="Kijpornyongpan T."/>
            <person name="Mondo S.J."/>
            <person name="Barry K."/>
            <person name="Sandor L."/>
            <person name="Lee J."/>
            <person name="Lipzen A."/>
            <person name="Pangilinan J."/>
            <person name="LaButti K."/>
            <person name="Hainaut M."/>
            <person name="Henrissat B."/>
            <person name="Grigoriev I.V."/>
            <person name="Spatafora J.W."/>
            <person name="Aime M.C."/>
        </authorList>
    </citation>
    <scope>NUCLEOTIDE SEQUENCE [LARGE SCALE GENOMIC DNA]</scope>
    <source>
        <strain evidence="1 2">MCA 3882</strain>
    </source>
</reference>
<proteinExistence type="predicted"/>
<name>A0A316V508_9BASI</name>
<accession>A0A316V508</accession>
<sequence>MSESNLPCPIKRYHIMAQRETRKQIVLEQLYSDILKQARTEEHQSCDSKFYESSFSYNFKDEEAGEIFDLYASRETDQVKNVRHHKYPPLSIKLIPPSPTFRSREYRNHYASFSHEQHSVLIENDIHSGIKAEEENVNEYGVPVYSRTEPYSSKTHVQHRKRQVVEAASVILHLAESENMPKEIKQKHRISCDLFTSSDFTDLNQSCILNDGILYCRDCDKEILQGGVRCRNGEDTAFFHRDCFTCSHYNSFLCRTE</sequence>
<dbReference type="GeneID" id="37023918"/>
<protein>
    <submittedName>
        <fullName evidence="1">Uncharacterized protein</fullName>
    </submittedName>
</protein>
<dbReference type="Proteomes" id="UP000245771">
    <property type="component" value="Unassembled WGS sequence"/>
</dbReference>
<dbReference type="AlphaFoldDB" id="A0A316V508"/>
<dbReference type="InParanoid" id="A0A316V508"/>
<organism evidence="1 2">
    <name type="scientific">Meira miltonrushii</name>
    <dbReference type="NCBI Taxonomy" id="1280837"/>
    <lineage>
        <taxon>Eukaryota</taxon>
        <taxon>Fungi</taxon>
        <taxon>Dikarya</taxon>
        <taxon>Basidiomycota</taxon>
        <taxon>Ustilaginomycotina</taxon>
        <taxon>Exobasidiomycetes</taxon>
        <taxon>Exobasidiales</taxon>
        <taxon>Brachybasidiaceae</taxon>
        <taxon>Meira</taxon>
    </lineage>
</organism>
<keyword evidence="2" id="KW-1185">Reference proteome</keyword>
<dbReference type="RefSeq" id="XP_025351615.1">
    <property type="nucleotide sequence ID" value="XM_025502137.1"/>
</dbReference>
<gene>
    <name evidence="1" type="ORF">FA14DRAFT_28943</name>
</gene>
<evidence type="ECO:0000313" key="1">
    <source>
        <dbReference type="EMBL" id="PWN31313.1"/>
    </source>
</evidence>
<dbReference type="EMBL" id="KZ819612">
    <property type="protein sequence ID" value="PWN31313.1"/>
    <property type="molecule type" value="Genomic_DNA"/>
</dbReference>